<dbReference type="EMBL" id="QGGH01000011">
    <property type="protein sequence ID" value="PWJ88334.1"/>
    <property type="molecule type" value="Genomic_DNA"/>
</dbReference>
<dbReference type="GO" id="GO:0046872">
    <property type="term" value="F:metal ion binding"/>
    <property type="evidence" value="ECO:0007669"/>
    <property type="project" value="UniProtKB-KW"/>
</dbReference>
<dbReference type="PANTHER" id="PTHR37425">
    <property type="match status" value="1"/>
</dbReference>
<evidence type="ECO:0000256" key="7">
    <source>
        <dbReference type="ARBA" id="ARBA00022833"/>
    </source>
</evidence>
<proteinExistence type="inferred from homology"/>
<comment type="cofactor">
    <cofactor evidence="1">
        <name>Zn(2+)</name>
        <dbReference type="ChEBI" id="CHEBI:29105"/>
    </cofactor>
</comment>
<comment type="pathway">
    <text evidence="2">Cell wall biogenesis; cell wall polysaccharide biosynthesis.</text>
</comment>
<evidence type="ECO:0000313" key="12">
    <source>
        <dbReference type="EMBL" id="PWJ88334.1"/>
    </source>
</evidence>
<evidence type="ECO:0000313" key="13">
    <source>
        <dbReference type="Proteomes" id="UP000245631"/>
    </source>
</evidence>
<dbReference type="GO" id="GO:0008237">
    <property type="term" value="F:metallopeptidase activity"/>
    <property type="evidence" value="ECO:0007669"/>
    <property type="project" value="UniProtKB-KW"/>
</dbReference>
<keyword evidence="4" id="KW-0479">Metal-binding</keyword>
<organism evidence="12 13">
    <name type="scientific">Rhizobium loti</name>
    <name type="common">Mesorhizobium loti</name>
    <dbReference type="NCBI Taxonomy" id="381"/>
    <lineage>
        <taxon>Bacteria</taxon>
        <taxon>Pseudomonadati</taxon>
        <taxon>Pseudomonadota</taxon>
        <taxon>Alphaproteobacteria</taxon>
        <taxon>Hyphomicrobiales</taxon>
        <taxon>Phyllobacteriaceae</taxon>
        <taxon>Mesorhizobium</taxon>
    </lineage>
</organism>
<dbReference type="GO" id="GO:0071555">
    <property type="term" value="P:cell wall organization"/>
    <property type="evidence" value="ECO:0007669"/>
    <property type="project" value="UniProtKB-KW"/>
</dbReference>
<dbReference type="AlphaFoldDB" id="A0A8E2WAC3"/>
<keyword evidence="5" id="KW-0732">Signal</keyword>
<accession>A0A8E2WAC3</accession>
<keyword evidence="9" id="KW-0961">Cell wall biogenesis/degradation</keyword>
<evidence type="ECO:0000256" key="9">
    <source>
        <dbReference type="ARBA" id="ARBA00023316"/>
    </source>
</evidence>
<keyword evidence="8" id="KW-0482">Metalloprotease</keyword>
<sequence length="575" mass="61675">MLCRLEAESLFIWAETSNRPKQKNVQGMNVIESEQNAPDASHRWTLLPVIMVAFLCLCVTSAFAETRALRIQHLHTGEKAEIVFKRNGRYDPAGLKRINLMLRDWRRNEPTKMDPRLLDLVWQAYRASGSRAYIHVVSAYRSPATNAMLRSRSKGVARESQHMVGRAMDFFLPDVPLKKLRDIGLKMQGGGVGYYPTSGSPFIHMDVGNVRHWPGISRQELARVFPNGNTLHVPSDGRPLPGYQQAFAAYKSRKGTPNIELARVDGGQRRPARGLLTTLLGGGDESDDVAEAVPAPRKQAGSVESRPAGQGIAIVPLQDVQRADIQMASADTAEELPVGQKPKTPEAIVMAMAPGSVPLPAFAPRAGLSAPVPTPETAPFAIAGAPAARAELADAKPAAANAEIPLGKADAAAASGAPDMMALNIPLPTWRPESQTSPARQPEAVKSGDAIGALLALNHADDSLDRLAGQRVAVAPSKLEDRARTSPKADRVQPRLDPEAIAVDVPVALSGRPIGTGRGIAGGVGPATAPVIAANFIRTAPEHVYLDGFRPRRESSDHRRFTGSAVKFLPIASFK</sequence>
<evidence type="ECO:0000256" key="1">
    <source>
        <dbReference type="ARBA" id="ARBA00001947"/>
    </source>
</evidence>
<name>A0A8E2WAC3_RHILI</name>
<dbReference type="InterPro" id="IPR009045">
    <property type="entry name" value="Zn_M74/Hedgehog-like"/>
</dbReference>
<dbReference type="SUPFAM" id="SSF55166">
    <property type="entry name" value="Hedgehog/DD-peptidase"/>
    <property type="match status" value="1"/>
</dbReference>
<evidence type="ECO:0000256" key="11">
    <source>
        <dbReference type="ARBA" id="ARBA00093666"/>
    </source>
</evidence>
<evidence type="ECO:0000256" key="10">
    <source>
        <dbReference type="ARBA" id="ARBA00093448"/>
    </source>
</evidence>
<dbReference type="PANTHER" id="PTHR37425:SF1">
    <property type="entry name" value="OUTER MEMBRANE PROTEIN"/>
    <property type="match status" value="1"/>
</dbReference>
<evidence type="ECO:0000256" key="8">
    <source>
        <dbReference type="ARBA" id="ARBA00023049"/>
    </source>
</evidence>
<comment type="similarity">
    <text evidence="10">Belongs to the peptidase M15 family.</text>
</comment>
<evidence type="ECO:0000256" key="6">
    <source>
        <dbReference type="ARBA" id="ARBA00022801"/>
    </source>
</evidence>
<protein>
    <recommendedName>
        <fullName evidence="11">Murein endopeptidase K</fullName>
    </recommendedName>
</protein>
<dbReference type="CDD" id="cd14844">
    <property type="entry name" value="Zn-DD-carboxypeptidase_like"/>
    <property type="match status" value="1"/>
</dbReference>
<gene>
    <name evidence="12" type="ORF">C8D77_11155</name>
</gene>
<dbReference type="Pfam" id="PF05951">
    <property type="entry name" value="Peptidase_M15_2"/>
    <property type="match status" value="1"/>
</dbReference>
<reference evidence="12 13" key="1">
    <citation type="submission" date="2018-05" db="EMBL/GenBank/DDBJ databases">
        <title>Genomic Encyclopedia of Type Strains, Phase IV (KMG-IV): sequencing the most valuable type-strain genomes for metagenomic binning, comparative biology and taxonomic classification.</title>
        <authorList>
            <person name="Goeker M."/>
        </authorList>
    </citation>
    <scope>NUCLEOTIDE SEQUENCE [LARGE SCALE GENOMIC DNA]</scope>
    <source>
        <strain evidence="12 13">DSM 2626</strain>
    </source>
</reference>
<evidence type="ECO:0000256" key="5">
    <source>
        <dbReference type="ARBA" id="ARBA00022729"/>
    </source>
</evidence>
<dbReference type="InterPro" id="IPR010275">
    <property type="entry name" value="MepK"/>
</dbReference>
<evidence type="ECO:0000256" key="2">
    <source>
        <dbReference type="ARBA" id="ARBA00004776"/>
    </source>
</evidence>
<dbReference type="GO" id="GO:0006508">
    <property type="term" value="P:proteolysis"/>
    <property type="evidence" value="ECO:0007669"/>
    <property type="project" value="UniProtKB-KW"/>
</dbReference>
<comment type="caution">
    <text evidence="12">The sequence shown here is derived from an EMBL/GenBank/DDBJ whole genome shotgun (WGS) entry which is preliminary data.</text>
</comment>
<keyword evidence="3" id="KW-0645">Protease</keyword>
<evidence type="ECO:0000256" key="3">
    <source>
        <dbReference type="ARBA" id="ARBA00022670"/>
    </source>
</evidence>
<keyword evidence="7" id="KW-0862">Zinc</keyword>
<dbReference type="Gene3D" id="3.30.1380.10">
    <property type="match status" value="1"/>
</dbReference>
<keyword evidence="6" id="KW-0378">Hydrolase</keyword>
<dbReference type="Proteomes" id="UP000245631">
    <property type="component" value="Unassembled WGS sequence"/>
</dbReference>
<evidence type="ECO:0000256" key="4">
    <source>
        <dbReference type="ARBA" id="ARBA00022723"/>
    </source>
</evidence>